<reference evidence="1" key="1">
    <citation type="submission" date="2021-02" db="EMBL/GenBank/DDBJ databases">
        <title>First Annotated Genome of the Yellow-green Alga Tribonema minus.</title>
        <authorList>
            <person name="Mahan K.M."/>
        </authorList>
    </citation>
    <scope>NUCLEOTIDE SEQUENCE</scope>
    <source>
        <strain evidence="1">UTEX B ZZ1240</strain>
    </source>
</reference>
<protein>
    <submittedName>
        <fullName evidence="1">Uncharacterized protein</fullName>
    </submittedName>
</protein>
<accession>A0A836CEL5</accession>
<keyword evidence="2" id="KW-1185">Reference proteome</keyword>
<name>A0A836CEL5_9STRA</name>
<dbReference type="OrthoDB" id="10265971at2759"/>
<organism evidence="1 2">
    <name type="scientific">Tribonema minus</name>
    <dbReference type="NCBI Taxonomy" id="303371"/>
    <lineage>
        <taxon>Eukaryota</taxon>
        <taxon>Sar</taxon>
        <taxon>Stramenopiles</taxon>
        <taxon>Ochrophyta</taxon>
        <taxon>PX clade</taxon>
        <taxon>Xanthophyceae</taxon>
        <taxon>Tribonematales</taxon>
        <taxon>Tribonemataceae</taxon>
        <taxon>Tribonema</taxon>
    </lineage>
</organism>
<sequence length="302" mass="34031">MSNTAALSKLVNWGNAIVVERHTPKNEEAQKMWFETCAPEASSQLIGNKDSIKAINAWFKGVQYRKCWSLWVRQGQARRLQFGCWHMKTVWTFTLRGQMCRERRHSWPASSTTLVPFNSSRSSPFLCKCASRKGKSISEGDATVIAQRNPGDARKMLLDMQMSATTAPTKRKRDTPDNAIAVTLDTTQESDSIDSASPVQWLESLNHWLKQCRGVDLETMASIASDMSHLDAVVGMYAEAQAANEDTVDLESLDMQQYFVSDILKQLQRTKPSLASSSLTEIMASYGHMKAPRVNRKFKYVH</sequence>
<evidence type="ECO:0000313" key="1">
    <source>
        <dbReference type="EMBL" id="KAG5182333.1"/>
    </source>
</evidence>
<dbReference type="Proteomes" id="UP000664859">
    <property type="component" value="Unassembled WGS sequence"/>
</dbReference>
<evidence type="ECO:0000313" key="2">
    <source>
        <dbReference type="Proteomes" id="UP000664859"/>
    </source>
</evidence>
<proteinExistence type="predicted"/>
<dbReference type="AlphaFoldDB" id="A0A836CEL5"/>
<dbReference type="EMBL" id="JAFCMP010000256">
    <property type="protein sequence ID" value="KAG5182333.1"/>
    <property type="molecule type" value="Genomic_DNA"/>
</dbReference>
<comment type="caution">
    <text evidence="1">The sequence shown here is derived from an EMBL/GenBank/DDBJ whole genome shotgun (WGS) entry which is preliminary data.</text>
</comment>
<gene>
    <name evidence="1" type="ORF">JKP88DRAFT_255965</name>
</gene>